<gene>
    <name evidence="1" type="ORF">CHRIB12_LOCUS5579</name>
</gene>
<dbReference type="VEuPathDB" id="FungiDB:RhiirFUN_012929"/>
<dbReference type="VEuPathDB" id="FungiDB:RhiirFUN_012931"/>
<dbReference type="OrthoDB" id="2361112at2759"/>
<sequence>MQFFFKWSRRNLFKITRKTLTQKASLRQAVRSNIGKSINLRKIIPHNEKSNLALHSNSNIDSLSRNNNSFLSQSINNNKSEHNINNNDQEKYFQELNGYENRNIIQEENASTSENEERDYYFQELIDDESNDIGDNDQENYNQRLDECEDSDEEDISFIFKNKYDGFQNTSFYHGEAKPYFPNKSVMLMFIWYTKYMIGTRAYQDLVKILQHPDFCASDLPQSITTLKQMRHNLPLMTLNSHNVKINPMDTPSTSVSVKEGYTFSILDYIQQFYQAGDFILYNSQEEAGDNQQLGQINGIVIPKENSFEKLLYVQKIMYYSDLPGNVKSSKFLQFDNHNFRVLLTKQLYFLIEYTDLYIHNNRSKIRQIHQQHQLPNQHNFQRLSFPLNLQHLKFFIDLYYDDFGAFVIISGGLGMCTADLPQGNDLAGIRRHNADHGCRTCEVTQEDLNNTYFDIQLNGRYCHIMDCYYKEIKQASTKSAKENIAKQHGLCLKKNILDNLIRNPYIQVPQDPYHCLAGLVRHLFDETFKSMNDEGHKIFVKIWREFEMPSSWNRLQNPITHRDSYWMNDSLRLTMIMPYILARAINYKHYKTEIVNRIKDKYSLSNQTQVPSIIVDCWVKMAKACKAVFKSTYIVVDEYNDYILLKKRLEQVTEALLKVFRETFSNLPNLHALRHLSEIARNFGMLVSTSVSLKEAVHGLYKRTVLHTNKKDLSMDLSKRDNTLQTLRYLLDGGLDEINNFFTNFANDTILHKLLDDWYITENGYITTKNNSEIFSIHPDFQNIRVYGLWKQFKIQEQGLSTTLSTENLLTEITKIYKDVYKNFSAIIQRHVNYYDSIQFTVHLESDIYVNITLRVGEAIDVEVADSYSEQSYALIRAIMIHQDDSGNNNPFLLIDWFYRNGNVDSVTGFPIYGLQRRDDDS</sequence>
<protein>
    <recommendedName>
        <fullName evidence="3">BAH domain-containing protein</fullName>
    </recommendedName>
</protein>
<dbReference type="AlphaFoldDB" id="A0A915YZ42"/>
<comment type="caution">
    <text evidence="1">The sequence shown here is derived from an EMBL/GenBank/DDBJ whole genome shotgun (WGS) entry which is preliminary data.</text>
</comment>
<proteinExistence type="predicted"/>
<name>A0A915YZ42_9GLOM</name>
<reference evidence="1" key="1">
    <citation type="submission" date="2020-05" db="EMBL/GenBank/DDBJ databases">
        <authorList>
            <person name="Rincon C."/>
            <person name="Sanders R I."/>
            <person name="Robbins C."/>
            <person name="Chaturvedi A."/>
        </authorList>
    </citation>
    <scope>NUCLEOTIDE SEQUENCE</scope>
    <source>
        <strain evidence="1">CHB12</strain>
    </source>
</reference>
<organism evidence="1 2">
    <name type="scientific">Rhizophagus irregularis</name>
    <dbReference type="NCBI Taxonomy" id="588596"/>
    <lineage>
        <taxon>Eukaryota</taxon>
        <taxon>Fungi</taxon>
        <taxon>Fungi incertae sedis</taxon>
        <taxon>Mucoromycota</taxon>
        <taxon>Glomeromycotina</taxon>
        <taxon>Glomeromycetes</taxon>
        <taxon>Glomerales</taxon>
        <taxon>Glomeraceae</taxon>
        <taxon>Rhizophagus</taxon>
    </lineage>
</organism>
<evidence type="ECO:0000313" key="1">
    <source>
        <dbReference type="EMBL" id="CAB5352882.1"/>
    </source>
</evidence>
<dbReference type="Proteomes" id="UP000684084">
    <property type="component" value="Unassembled WGS sequence"/>
</dbReference>
<evidence type="ECO:0008006" key="3">
    <source>
        <dbReference type="Google" id="ProtNLM"/>
    </source>
</evidence>
<dbReference type="EMBL" id="CAGKOT010000008">
    <property type="protein sequence ID" value="CAB5352882.1"/>
    <property type="molecule type" value="Genomic_DNA"/>
</dbReference>
<accession>A0A915YZ42</accession>
<evidence type="ECO:0000313" key="2">
    <source>
        <dbReference type="Proteomes" id="UP000684084"/>
    </source>
</evidence>